<dbReference type="Gene3D" id="3.40.50.12780">
    <property type="entry name" value="N-terminal domain of ligase-like"/>
    <property type="match status" value="1"/>
</dbReference>
<dbReference type="InterPro" id="IPR000873">
    <property type="entry name" value="AMP-dep_synth/lig_dom"/>
</dbReference>
<evidence type="ECO:0000256" key="6">
    <source>
        <dbReference type="ARBA" id="ARBA00026121"/>
    </source>
</evidence>
<dbReference type="SUPFAM" id="SSF56801">
    <property type="entry name" value="Acetyl-CoA synthetase-like"/>
    <property type="match status" value="1"/>
</dbReference>
<name>A0A4D9CW46_9STRA</name>
<gene>
    <name evidence="10" type="ORF">NSK_005168</name>
</gene>
<keyword evidence="4 7" id="KW-0276">Fatty acid metabolism</keyword>
<dbReference type="PANTHER" id="PTHR43272">
    <property type="entry name" value="LONG-CHAIN-FATTY-ACID--COA LIGASE"/>
    <property type="match status" value="1"/>
</dbReference>
<dbReference type="EMBL" id="SDOX01000027">
    <property type="protein sequence ID" value="TFJ83521.1"/>
    <property type="molecule type" value="Genomic_DNA"/>
</dbReference>
<proteinExistence type="inferred from homology"/>
<dbReference type="GO" id="GO:0016020">
    <property type="term" value="C:membrane"/>
    <property type="evidence" value="ECO:0007669"/>
    <property type="project" value="TreeGrafter"/>
</dbReference>
<evidence type="ECO:0000259" key="8">
    <source>
        <dbReference type="Pfam" id="PF00501"/>
    </source>
</evidence>
<dbReference type="Pfam" id="PF13193">
    <property type="entry name" value="AMP-binding_C"/>
    <property type="match status" value="1"/>
</dbReference>
<organism evidence="10 11">
    <name type="scientific">Nannochloropsis salina CCMP1776</name>
    <dbReference type="NCBI Taxonomy" id="1027361"/>
    <lineage>
        <taxon>Eukaryota</taxon>
        <taxon>Sar</taxon>
        <taxon>Stramenopiles</taxon>
        <taxon>Ochrophyta</taxon>
        <taxon>Eustigmatophyceae</taxon>
        <taxon>Eustigmatales</taxon>
        <taxon>Monodopsidaceae</taxon>
        <taxon>Microchloropsis</taxon>
        <taxon>Microchloropsis salina</taxon>
    </lineage>
</organism>
<sequence>MVYVPHRKKFYSIEVPNTETATAGPIRRFPDGEINPQLAYDGCYTIYELFRRSVAIYPHRPFLGHRPIDSEGHAAPYVFESYEEAARRIDNLASALEHEGLCPPTPDGLRLLGLYMKNCPEWIIADQAAFTLHGATVPLYDTLGPDAVGYVIKQTELAAVVCGPQELENLVAAAPECPSLKAAVLTCSVLSDHHRALARKGGLKLYSLMDLEKLGFRYPQPHFPPDPDDVATFSYTSGTTGGPKGALLTHRNFLTVYCAGKALEVENFPDDIHFSYLPLPHVFERVMLLAVLGNGAAMGFWQGSPERLVEDLQALRPTCMPAVPRVLNRMYDKVMAGVRTASPLKQMLFQRAYAAKLRDLDKRGELSKGVWDRLVFAKVRRAIGLDRMRVMVTGSAPIAPHVLQFMRVLCACPIHEGYGQTETTAMTSLTFPGDWTTGHVGGVAPVSEVRLVDVPEMGYLHTDRQHGSTGRGGGAFGKAAQPCIGRGEICVRGPHIFKGYYKQPDKTAETIDAQGWLHSGDVGMWTPEGRLVIIDRKKNIFKLAQGEYVAAEKIENVLMQSEMIAQAFVYGDSLKSELVAIVVPDAEAVQDWARQESLPVDNSFAELCRQSLLEEKILDEIEVQSKRAGLHGFEIPKAIYLESEAFTGANGLLTPTQKLKRMQARDRYSTIIQELYATRDLHQGSKARL</sequence>
<accession>A0A4D9CW46</accession>
<keyword evidence="11" id="KW-1185">Reference proteome</keyword>
<comment type="function">
    <text evidence="7">Catalyzes the conversion of long-chain fatty acids to their active form acyl-CoAs for both synthesis of cellular lipids, and degradation via beta-oxidation.</text>
</comment>
<evidence type="ECO:0000259" key="9">
    <source>
        <dbReference type="Pfam" id="PF13193"/>
    </source>
</evidence>
<evidence type="ECO:0000256" key="2">
    <source>
        <dbReference type="ARBA" id="ARBA00022598"/>
    </source>
</evidence>
<protein>
    <recommendedName>
        <fullName evidence="6 7">Long-chain-fatty-acid--CoA ligase</fullName>
        <ecNumber evidence="6 7">6.2.1.3</ecNumber>
    </recommendedName>
</protein>
<evidence type="ECO:0000256" key="5">
    <source>
        <dbReference type="ARBA" id="ARBA00022840"/>
    </source>
</evidence>
<evidence type="ECO:0000313" key="10">
    <source>
        <dbReference type="EMBL" id="TFJ83521.1"/>
    </source>
</evidence>
<keyword evidence="2 7" id="KW-0436">Ligase</keyword>
<dbReference type="Proteomes" id="UP000355283">
    <property type="component" value="Unassembled WGS sequence"/>
</dbReference>
<evidence type="ECO:0000256" key="3">
    <source>
        <dbReference type="ARBA" id="ARBA00022741"/>
    </source>
</evidence>
<dbReference type="PANTHER" id="PTHR43272:SF33">
    <property type="entry name" value="AMP-BINDING DOMAIN-CONTAINING PROTEIN-RELATED"/>
    <property type="match status" value="1"/>
</dbReference>
<evidence type="ECO:0000313" key="11">
    <source>
        <dbReference type="Proteomes" id="UP000355283"/>
    </source>
</evidence>
<dbReference type="AlphaFoldDB" id="A0A4D9CW46"/>
<dbReference type="InterPro" id="IPR042099">
    <property type="entry name" value="ANL_N_sf"/>
</dbReference>
<keyword evidence="5 7" id="KW-0067">ATP-binding</keyword>
<feature type="domain" description="AMP-binding enzyme C-terminal" evidence="9">
    <location>
        <begin position="553"/>
        <end position="597"/>
    </location>
</feature>
<dbReference type="InterPro" id="IPR045311">
    <property type="entry name" value="LC-FACS_euk"/>
</dbReference>
<comment type="catalytic activity">
    <reaction evidence="7">
        <text>a long-chain fatty acid + ATP + CoA = a long-chain fatty acyl-CoA + AMP + diphosphate</text>
        <dbReference type="Rhea" id="RHEA:15421"/>
        <dbReference type="ChEBI" id="CHEBI:30616"/>
        <dbReference type="ChEBI" id="CHEBI:33019"/>
        <dbReference type="ChEBI" id="CHEBI:57287"/>
        <dbReference type="ChEBI" id="CHEBI:57560"/>
        <dbReference type="ChEBI" id="CHEBI:83139"/>
        <dbReference type="ChEBI" id="CHEBI:456215"/>
        <dbReference type="EC" id="6.2.1.3"/>
    </reaction>
</comment>
<dbReference type="CDD" id="cd05927">
    <property type="entry name" value="LC-FACS_euk"/>
    <property type="match status" value="1"/>
</dbReference>
<reference evidence="10 11" key="1">
    <citation type="submission" date="2019-01" db="EMBL/GenBank/DDBJ databases">
        <title>Nuclear Genome Assembly of the Microalgal Biofuel strain Nannochloropsis salina CCMP1776.</title>
        <authorList>
            <person name="Hovde B."/>
        </authorList>
    </citation>
    <scope>NUCLEOTIDE SEQUENCE [LARGE SCALE GENOMIC DNA]</scope>
    <source>
        <strain evidence="10 11">CCMP1776</strain>
    </source>
</reference>
<dbReference type="EC" id="6.2.1.3" evidence="6 7"/>
<dbReference type="OrthoDB" id="189102at2759"/>
<evidence type="ECO:0000256" key="1">
    <source>
        <dbReference type="ARBA" id="ARBA00006432"/>
    </source>
</evidence>
<keyword evidence="7" id="KW-0443">Lipid metabolism</keyword>
<dbReference type="InterPro" id="IPR025110">
    <property type="entry name" value="AMP-bd_C"/>
</dbReference>
<dbReference type="GO" id="GO:0005783">
    <property type="term" value="C:endoplasmic reticulum"/>
    <property type="evidence" value="ECO:0007669"/>
    <property type="project" value="TreeGrafter"/>
</dbReference>
<dbReference type="GO" id="GO:0004467">
    <property type="term" value="F:long-chain fatty acid-CoA ligase activity"/>
    <property type="evidence" value="ECO:0007669"/>
    <property type="project" value="UniProtKB-EC"/>
</dbReference>
<keyword evidence="3 7" id="KW-0547">Nucleotide-binding</keyword>
<dbReference type="PROSITE" id="PS00455">
    <property type="entry name" value="AMP_BINDING"/>
    <property type="match status" value="1"/>
</dbReference>
<evidence type="ECO:0000256" key="7">
    <source>
        <dbReference type="RuleBase" id="RU369030"/>
    </source>
</evidence>
<feature type="domain" description="AMP-dependent synthetase/ligase" evidence="8">
    <location>
        <begin position="69"/>
        <end position="501"/>
    </location>
</feature>
<dbReference type="GO" id="GO:0005524">
    <property type="term" value="F:ATP binding"/>
    <property type="evidence" value="ECO:0007669"/>
    <property type="project" value="UniProtKB-KW"/>
</dbReference>
<dbReference type="InterPro" id="IPR020845">
    <property type="entry name" value="AMP-binding_CS"/>
</dbReference>
<comment type="similarity">
    <text evidence="1 7">Belongs to the ATP-dependent AMP-binding enzyme family.</text>
</comment>
<evidence type="ECO:0000256" key="4">
    <source>
        <dbReference type="ARBA" id="ARBA00022832"/>
    </source>
</evidence>
<comment type="caution">
    <text evidence="10">The sequence shown here is derived from an EMBL/GenBank/DDBJ whole genome shotgun (WGS) entry which is preliminary data.</text>
</comment>
<dbReference type="Pfam" id="PF00501">
    <property type="entry name" value="AMP-binding"/>
    <property type="match status" value="1"/>
</dbReference>